<protein>
    <recommendedName>
        <fullName evidence="3">F-box domain-containing protein</fullName>
    </recommendedName>
</protein>
<accession>A0A550CTR3</accession>
<dbReference type="OrthoDB" id="2904151at2759"/>
<proteinExistence type="predicted"/>
<dbReference type="Proteomes" id="UP000320762">
    <property type="component" value="Unassembled WGS sequence"/>
</dbReference>
<keyword evidence="2" id="KW-1185">Reference proteome</keyword>
<dbReference type="GO" id="GO:0019005">
    <property type="term" value="C:SCF ubiquitin ligase complex"/>
    <property type="evidence" value="ECO:0007669"/>
    <property type="project" value="TreeGrafter"/>
</dbReference>
<comment type="caution">
    <text evidence="1">The sequence shown here is derived from an EMBL/GenBank/DDBJ whole genome shotgun (WGS) entry which is preliminary data.</text>
</comment>
<gene>
    <name evidence="1" type="ORF">BD626DRAFT_565029</name>
</gene>
<reference evidence="1 2" key="1">
    <citation type="journal article" date="2019" name="New Phytol.">
        <title>Comparative genomics reveals unique wood-decay strategies and fruiting body development in the Schizophyllaceae.</title>
        <authorList>
            <person name="Almasi E."/>
            <person name="Sahu N."/>
            <person name="Krizsan K."/>
            <person name="Balint B."/>
            <person name="Kovacs G.M."/>
            <person name="Kiss B."/>
            <person name="Cseklye J."/>
            <person name="Drula E."/>
            <person name="Henrissat B."/>
            <person name="Nagy I."/>
            <person name="Chovatia M."/>
            <person name="Adam C."/>
            <person name="LaButti K."/>
            <person name="Lipzen A."/>
            <person name="Riley R."/>
            <person name="Grigoriev I.V."/>
            <person name="Nagy L.G."/>
        </authorList>
    </citation>
    <scope>NUCLEOTIDE SEQUENCE [LARGE SCALE GENOMIC DNA]</scope>
    <source>
        <strain evidence="1 2">NL-1724</strain>
    </source>
</reference>
<dbReference type="SUPFAM" id="SSF52047">
    <property type="entry name" value="RNI-like"/>
    <property type="match status" value="1"/>
</dbReference>
<dbReference type="GO" id="GO:0031146">
    <property type="term" value="P:SCF-dependent proteasomal ubiquitin-dependent protein catabolic process"/>
    <property type="evidence" value="ECO:0007669"/>
    <property type="project" value="TreeGrafter"/>
</dbReference>
<dbReference type="PANTHER" id="PTHR13318:SF190">
    <property type="entry name" value="PARTNER OF PAIRED, ISOFORM B"/>
    <property type="match status" value="1"/>
</dbReference>
<evidence type="ECO:0000313" key="2">
    <source>
        <dbReference type="Proteomes" id="UP000320762"/>
    </source>
</evidence>
<evidence type="ECO:0008006" key="3">
    <source>
        <dbReference type="Google" id="ProtNLM"/>
    </source>
</evidence>
<evidence type="ECO:0000313" key="1">
    <source>
        <dbReference type="EMBL" id="TRM68174.1"/>
    </source>
</evidence>
<dbReference type="Gene3D" id="3.80.10.10">
    <property type="entry name" value="Ribonuclease Inhibitor"/>
    <property type="match status" value="2"/>
</dbReference>
<sequence length="521" mass="58154">MPHTALQIPELVNLICSYLTPYSRASLAQTCTDLLEPALDSLWETQTAYRLLSSTLTCVLEISPAKHGDLIMSCDGEPTDEQWDRVAYYGPRIKTLKISQPPGRGLGALCLAPLMVDSFQLGHATHKNEEERRPSLERALWIRQGLPSLSLKLQEAKPAPELAAELQALVDPCLVEFRVQVEYRTPYLESSLTEILRQCPALEQVELSYISAEGVKAVAALPALRDLTVSRVTEVDESAVEETAFPALQTLNMFWTMSDRVIGLLRQLSTARDLVEVAVPLRSPTTSPANYTNRYATLLQTLAQNCNPGSLSRLSLIDDTLYGPSRYRQSQPFYTLLYDHLRPLRPLRALTKLHIAPWGHVDLEDSDVEALSSSWPLLEELRVERSPQFAATTEDFPIRTTHRSLLSIAKHCTNLAHLEFTFDVTGLSDGNGRPGEGLTQTALEHLHLGDSIWGDTRTFALFLSDLFPSLKVVSSDAMLAAELTDEGDETPLEYLEVQKLQELVSCTIEARLQERMYLAQQ</sequence>
<name>A0A550CTR3_9AGAR</name>
<organism evidence="1 2">
    <name type="scientific">Schizophyllum amplum</name>
    <dbReference type="NCBI Taxonomy" id="97359"/>
    <lineage>
        <taxon>Eukaryota</taxon>
        <taxon>Fungi</taxon>
        <taxon>Dikarya</taxon>
        <taxon>Basidiomycota</taxon>
        <taxon>Agaricomycotina</taxon>
        <taxon>Agaricomycetes</taxon>
        <taxon>Agaricomycetidae</taxon>
        <taxon>Agaricales</taxon>
        <taxon>Schizophyllaceae</taxon>
        <taxon>Schizophyllum</taxon>
    </lineage>
</organism>
<dbReference type="InterPro" id="IPR032675">
    <property type="entry name" value="LRR_dom_sf"/>
</dbReference>
<dbReference type="EMBL" id="VDMD01000002">
    <property type="protein sequence ID" value="TRM68174.1"/>
    <property type="molecule type" value="Genomic_DNA"/>
</dbReference>
<dbReference type="PANTHER" id="PTHR13318">
    <property type="entry name" value="PARTNER OF PAIRED, ISOFORM B-RELATED"/>
    <property type="match status" value="1"/>
</dbReference>
<dbReference type="AlphaFoldDB" id="A0A550CTR3"/>
<dbReference type="STRING" id="97359.A0A550CTR3"/>